<accession>A0ACC4DBK7</accession>
<evidence type="ECO:0000313" key="2">
    <source>
        <dbReference type="Proteomes" id="UP001638806"/>
    </source>
</evidence>
<keyword evidence="2" id="KW-1185">Reference proteome</keyword>
<organism evidence="1 2">
    <name type="scientific">Purpureocillium lilacinum</name>
    <name type="common">Paecilomyces lilacinus</name>
    <dbReference type="NCBI Taxonomy" id="33203"/>
    <lineage>
        <taxon>Eukaryota</taxon>
        <taxon>Fungi</taxon>
        <taxon>Dikarya</taxon>
        <taxon>Ascomycota</taxon>
        <taxon>Pezizomycotina</taxon>
        <taxon>Sordariomycetes</taxon>
        <taxon>Hypocreomycetidae</taxon>
        <taxon>Hypocreales</taxon>
        <taxon>Ophiocordycipitaceae</taxon>
        <taxon>Purpureocillium</taxon>
    </lineage>
</organism>
<name>A0ACC4DBK7_PURLI</name>
<gene>
    <name evidence="1" type="ORF">ACCO45_011701</name>
</gene>
<comment type="caution">
    <text evidence="1">The sequence shown here is derived from an EMBL/GenBank/DDBJ whole genome shotgun (WGS) entry which is preliminary data.</text>
</comment>
<dbReference type="Proteomes" id="UP001638806">
    <property type="component" value="Unassembled WGS sequence"/>
</dbReference>
<protein>
    <submittedName>
        <fullName evidence="1">Uncharacterized protein</fullName>
    </submittedName>
</protein>
<proteinExistence type="predicted"/>
<evidence type="ECO:0000313" key="1">
    <source>
        <dbReference type="EMBL" id="KAL3953745.1"/>
    </source>
</evidence>
<sequence length="237" mass="25050">MVQAGGRGAGETGGPPELNRERSWGQADRVGSQKASHLVCAVRCGAWAGQALPGPPSPPPPPPIRWRRLAVGRELDGPAGMVDTRWTQMVRWRPDARAAHVVIGHGDGGRPWWIVRCASDWAYLAGRARDRLALALVPVFLSIGPSTPSIHATVASTQQPHSPPLAGDATWLGSTPAAMAVGFATFLGCAAASSTGVVEAAMKFSYRLFTLPVGREAVALGTPGRTMEPSRARDRVR</sequence>
<reference evidence="1" key="1">
    <citation type="submission" date="2024-12" db="EMBL/GenBank/DDBJ databases">
        <title>Comparative genomics and development of molecular markers within Purpureocillium lilacinum and among Purpureocillium species.</title>
        <authorList>
            <person name="Yeh Z.-Y."/>
            <person name="Ni N.-T."/>
            <person name="Lo P.-H."/>
            <person name="Mushyakhwo K."/>
            <person name="Lin C.-F."/>
            <person name="Nai Y.-S."/>
        </authorList>
    </citation>
    <scope>NUCLEOTIDE SEQUENCE</scope>
    <source>
        <strain evidence="1">NCHU-NPUST-175</strain>
    </source>
</reference>
<dbReference type="EMBL" id="JBGNUJ010000011">
    <property type="protein sequence ID" value="KAL3953745.1"/>
    <property type="molecule type" value="Genomic_DNA"/>
</dbReference>